<organism evidence="1 2">
    <name type="scientific">Mycolicibacterium rutilum</name>
    <name type="common">Mycobacterium rutilum</name>
    <dbReference type="NCBI Taxonomy" id="370526"/>
    <lineage>
        <taxon>Bacteria</taxon>
        <taxon>Bacillati</taxon>
        <taxon>Actinomycetota</taxon>
        <taxon>Actinomycetes</taxon>
        <taxon>Mycobacteriales</taxon>
        <taxon>Mycobacteriaceae</taxon>
        <taxon>Mycolicibacterium</taxon>
    </lineage>
</organism>
<reference evidence="2" key="1">
    <citation type="submission" date="2016-10" db="EMBL/GenBank/DDBJ databases">
        <authorList>
            <person name="Varghese N."/>
            <person name="Submissions S."/>
        </authorList>
    </citation>
    <scope>NUCLEOTIDE SEQUENCE [LARGE SCALE GENOMIC DNA]</scope>
    <source>
        <strain evidence="2">DSM 45405</strain>
    </source>
</reference>
<dbReference type="SUPFAM" id="SSF52980">
    <property type="entry name" value="Restriction endonuclease-like"/>
    <property type="match status" value="1"/>
</dbReference>
<dbReference type="AlphaFoldDB" id="A0A1H6IP67"/>
<gene>
    <name evidence="1" type="ORF">SAMN04489835_0543</name>
</gene>
<accession>A0A1H6IP67</accession>
<evidence type="ECO:0000313" key="2">
    <source>
        <dbReference type="Proteomes" id="UP000182915"/>
    </source>
</evidence>
<name>A0A1H6IP67_MYCRU</name>
<evidence type="ECO:0000313" key="1">
    <source>
        <dbReference type="EMBL" id="SEH49769.1"/>
    </source>
</evidence>
<dbReference type="EMBL" id="LT629971">
    <property type="protein sequence ID" value="SEH49769.1"/>
    <property type="molecule type" value="Genomic_DNA"/>
</dbReference>
<sequence length="286" mass="32039">MRTRLIVASEELATGHLTRRDLMRSYARIHRNVYCRAGEVLTAADRAHAAWLWSGRTATLSGHSAAAMLGARYVPADAPVELARTRRPGAPGIQIHSGKIADDELCEVDSISCTTVARTAYDLGRRLRLESGVIRIDDLLHSTKGDLAEVYSIAARYPGARGIRQLRETLSYVDAGAESPQETRLRLLLVQSGLDRPGTQIPVTDDWGRVVRRIDMGWLEWKVGVEYDGEQHWTDPDIHAGDIERLEFLAARGWLIVRVSARQLRYQRPEIVRRVRQALASRGYPA</sequence>
<protein>
    <recommendedName>
        <fullName evidence="3">DUF559 domain-containing protein</fullName>
    </recommendedName>
</protein>
<dbReference type="InterPro" id="IPR011335">
    <property type="entry name" value="Restrct_endonuc-II-like"/>
</dbReference>
<dbReference type="OrthoDB" id="3173471at2"/>
<proteinExistence type="predicted"/>
<evidence type="ECO:0008006" key="3">
    <source>
        <dbReference type="Google" id="ProtNLM"/>
    </source>
</evidence>
<dbReference type="RefSeq" id="WP_083405858.1">
    <property type="nucleotide sequence ID" value="NZ_LT629971.1"/>
</dbReference>
<dbReference type="STRING" id="370526.SAMN04489835_0543"/>
<dbReference type="Proteomes" id="UP000182915">
    <property type="component" value="Chromosome I"/>
</dbReference>
<keyword evidence="2" id="KW-1185">Reference proteome</keyword>